<comment type="caution">
    <text evidence="1">The sequence shown here is derived from an EMBL/GenBank/DDBJ whole genome shotgun (WGS) entry which is preliminary data.</text>
</comment>
<proteinExistence type="predicted"/>
<accession>A0ACA9K6T4</accession>
<reference evidence="1" key="1">
    <citation type="submission" date="2021-06" db="EMBL/GenBank/DDBJ databases">
        <authorList>
            <person name="Kallberg Y."/>
            <person name="Tangrot J."/>
            <person name="Rosling A."/>
        </authorList>
    </citation>
    <scope>NUCLEOTIDE SEQUENCE</scope>
    <source>
        <strain evidence="1">AU212A</strain>
    </source>
</reference>
<sequence>MNMNDLTIAKVESKSTIKVVEEKIDFEEALESNGNELFDDRNFLIKNKTESIIEENDLSKYDYKPQSIELIHH</sequence>
<evidence type="ECO:0000313" key="2">
    <source>
        <dbReference type="Proteomes" id="UP000789860"/>
    </source>
</evidence>
<protein>
    <submittedName>
        <fullName evidence="1">6651_t:CDS:1</fullName>
    </submittedName>
</protein>
<gene>
    <name evidence="1" type="ORF">SCALOS_LOCUS1421</name>
</gene>
<name>A0ACA9K6T4_9GLOM</name>
<organism evidence="1 2">
    <name type="scientific">Scutellospora calospora</name>
    <dbReference type="NCBI Taxonomy" id="85575"/>
    <lineage>
        <taxon>Eukaryota</taxon>
        <taxon>Fungi</taxon>
        <taxon>Fungi incertae sedis</taxon>
        <taxon>Mucoromycota</taxon>
        <taxon>Glomeromycotina</taxon>
        <taxon>Glomeromycetes</taxon>
        <taxon>Diversisporales</taxon>
        <taxon>Gigasporaceae</taxon>
        <taxon>Scutellospora</taxon>
    </lineage>
</organism>
<evidence type="ECO:0000313" key="1">
    <source>
        <dbReference type="EMBL" id="CAG8456487.1"/>
    </source>
</evidence>
<dbReference type="Proteomes" id="UP000789860">
    <property type="component" value="Unassembled WGS sequence"/>
</dbReference>
<dbReference type="EMBL" id="CAJVPM010000973">
    <property type="protein sequence ID" value="CAG8456487.1"/>
    <property type="molecule type" value="Genomic_DNA"/>
</dbReference>
<keyword evidence="2" id="KW-1185">Reference proteome</keyword>